<dbReference type="PANTHER" id="PTHR24148:SF81">
    <property type="entry name" value="HETEROKARYON INCOMPATIBILITY DOMAIN-CONTAINING PROTEIN"/>
    <property type="match status" value="1"/>
</dbReference>
<dbReference type="Pfam" id="PF06985">
    <property type="entry name" value="HET"/>
    <property type="match status" value="1"/>
</dbReference>
<name>A0A5N6VCJ8_ASPTM</name>
<gene>
    <name evidence="2" type="ORF">BDV40DRAFT_284086</name>
</gene>
<dbReference type="InterPro" id="IPR010730">
    <property type="entry name" value="HET"/>
</dbReference>
<sequence>MEQSEKLLSNEIRLLNLLPGKWSDSIHCTWRTVSLNGRPEYKALSYVWGRSKHSQPIYLNGSPIHITRHLRRALRQLRSENETVCLWVDAVCINQSDDEEKTEQVKMMGKIYAHCQEVVVYLGEALAPSFSQSFNTPSGTRDAISHTMTPHECYSTPAFNEIDTGLVWRRPLNYRDGSYLFCFIQLLADGVDMNKFTAAKDQGSLDEVMEALRLFLSAVACRIMILYGSMLAPWEMLVKAANRVHGNPQMVIPSLAANDTKVLAEFSRRILSIESIRTRWQSPEQITLLQLLRQFSGRAATDPRDKVYALLGLAKDKPSVEPNYAASELDVFVDTALDIISRSGSLCVLMGDFTMKNNHALPSWVPEWSSPLEASIESRVANVEHYSACNNSSIYVQRETSDDLLRVGQSRYITRESCLEVMEEYYGSREGHMCLRVHDQGHISLPALMVEPIMVVGETMWSDAVLVSTISSWLAIIAEYSFLLEKMIPREDFESTITCWMLVGERSS</sequence>
<dbReference type="EMBL" id="ML738585">
    <property type="protein sequence ID" value="KAE8168682.1"/>
    <property type="molecule type" value="Genomic_DNA"/>
</dbReference>
<dbReference type="AlphaFoldDB" id="A0A5N6VCJ8"/>
<dbReference type="PANTHER" id="PTHR24148">
    <property type="entry name" value="ANKYRIN REPEAT DOMAIN-CONTAINING PROTEIN 39 HOMOLOG-RELATED"/>
    <property type="match status" value="1"/>
</dbReference>
<dbReference type="OrthoDB" id="2157530at2759"/>
<organism evidence="2 3">
    <name type="scientific">Aspergillus tamarii</name>
    <dbReference type="NCBI Taxonomy" id="41984"/>
    <lineage>
        <taxon>Eukaryota</taxon>
        <taxon>Fungi</taxon>
        <taxon>Dikarya</taxon>
        <taxon>Ascomycota</taxon>
        <taxon>Pezizomycotina</taxon>
        <taxon>Eurotiomycetes</taxon>
        <taxon>Eurotiomycetidae</taxon>
        <taxon>Eurotiales</taxon>
        <taxon>Aspergillaceae</taxon>
        <taxon>Aspergillus</taxon>
        <taxon>Aspergillus subgen. Circumdati</taxon>
    </lineage>
</organism>
<accession>A0A5N6VCJ8</accession>
<dbReference type="InterPro" id="IPR052895">
    <property type="entry name" value="HetReg/Transcr_Mod"/>
</dbReference>
<protein>
    <submittedName>
        <fullName evidence="2">Heterokaryon incompatibility protein-domain-containing protein</fullName>
    </submittedName>
</protein>
<feature type="domain" description="Heterokaryon incompatibility" evidence="1">
    <location>
        <begin position="41"/>
        <end position="141"/>
    </location>
</feature>
<reference evidence="2 3" key="1">
    <citation type="submission" date="2019-04" db="EMBL/GenBank/DDBJ databases">
        <title>Friends and foes A comparative genomics study of 23 Aspergillus species from section Flavi.</title>
        <authorList>
            <consortium name="DOE Joint Genome Institute"/>
            <person name="Kjaerbolling I."/>
            <person name="Vesth T."/>
            <person name="Frisvad J.C."/>
            <person name="Nybo J.L."/>
            <person name="Theobald S."/>
            <person name="Kildgaard S."/>
            <person name="Isbrandt T."/>
            <person name="Kuo A."/>
            <person name="Sato A."/>
            <person name="Lyhne E.K."/>
            <person name="Kogle M.E."/>
            <person name="Wiebenga A."/>
            <person name="Kun R.S."/>
            <person name="Lubbers R.J."/>
            <person name="Makela M.R."/>
            <person name="Barry K."/>
            <person name="Chovatia M."/>
            <person name="Clum A."/>
            <person name="Daum C."/>
            <person name="Haridas S."/>
            <person name="He G."/>
            <person name="LaButti K."/>
            <person name="Lipzen A."/>
            <person name="Mondo S."/>
            <person name="Riley R."/>
            <person name="Salamov A."/>
            <person name="Simmons B.A."/>
            <person name="Magnuson J.K."/>
            <person name="Henrissat B."/>
            <person name="Mortensen U.H."/>
            <person name="Larsen T.O."/>
            <person name="Devries R.P."/>
            <person name="Grigoriev I.V."/>
            <person name="Machida M."/>
            <person name="Baker S.E."/>
            <person name="Andersen M.R."/>
        </authorList>
    </citation>
    <scope>NUCLEOTIDE SEQUENCE [LARGE SCALE GENOMIC DNA]</scope>
    <source>
        <strain evidence="2 3">CBS 117626</strain>
    </source>
</reference>
<keyword evidence="3" id="KW-1185">Reference proteome</keyword>
<evidence type="ECO:0000259" key="1">
    <source>
        <dbReference type="Pfam" id="PF06985"/>
    </source>
</evidence>
<dbReference type="Proteomes" id="UP000326950">
    <property type="component" value="Unassembled WGS sequence"/>
</dbReference>
<evidence type="ECO:0000313" key="3">
    <source>
        <dbReference type="Proteomes" id="UP000326950"/>
    </source>
</evidence>
<proteinExistence type="predicted"/>
<evidence type="ECO:0000313" key="2">
    <source>
        <dbReference type="EMBL" id="KAE8168682.1"/>
    </source>
</evidence>